<keyword evidence="7 20" id="KW-1133">Transmembrane helix</keyword>
<keyword evidence="5" id="KW-0165">Cleavage on pair of basic residues</keyword>
<evidence type="ECO:0000256" key="14">
    <source>
        <dbReference type="ARBA" id="ARBA00038403"/>
    </source>
</evidence>
<keyword evidence="11" id="KW-0325">Glycoprotein</keyword>
<dbReference type="PROSITE" id="PS51034">
    <property type="entry name" value="ZP_2"/>
    <property type="match status" value="1"/>
</dbReference>
<evidence type="ECO:0000256" key="18">
    <source>
        <dbReference type="ARBA" id="ARBA00046021"/>
    </source>
</evidence>
<dbReference type="PANTHER" id="PTHR23343">
    <property type="entry name" value="ZONA PELLUCIDA SPERM-BINDING PROTEIN"/>
    <property type="match status" value="1"/>
</dbReference>
<keyword evidence="10" id="KW-0675">Receptor</keyword>
<evidence type="ECO:0000256" key="20">
    <source>
        <dbReference type="SAM" id="Phobius"/>
    </source>
</evidence>
<dbReference type="Proteomes" id="UP000005225">
    <property type="component" value="Unassembled WGS sequence"/>
</dbReference>
<dbReference type="FunFam" id="2.60.40.4100:FF:000004">
    <property type="entry name" value="Zona pellucida sperm-binding protein 2"/>
    <property type="match status" value="1"/>
</dbReference>
<dbReference type="GO" id="GO:0005886">
    <property type="term" value="C:plasma membrane"/>
    <property type="evidence" value="ECO:0007669"/>
    <property type="project" value="UniProtKB-SubCell"/>
</dbReference>
<dbReference type="Ensembl" id="ENSOGAT00000011158.2">
    <property type="protein sequence ID" value="ENSOGAP00000009984.2"/>
    <property type="gene ID" value="ENSOGAG00000011155.2"/>
</dbReference>
<dbReference type="AlphaFoldDB" id="H0X477"/>
<evidence type="ECO:0000256" key="9">
    <source>
        <dbReference type="ARBA" id="ARBA00023157"/>
    </source>
</evidence>
<evidence type="ECO:0000256" key="1">
    <source>
        <dbReference type="ARBA" id="ARBA00004251"/>
    </source>
</evidence>
<feature type="transmembrane region" description="Helical" evidence="20">
    <location>
        <begin position="718"/>
        <end position="739"/>
    </location>
</feature>
<proteinExistence type="inferred from homology"/>
<feature type="signal peptide" evidence="21">
    <location>
        <begin position="1"/>
        <end position="38"/>
    </location>
</feature>
<keyword evidence="9" id="KW-1015">Disulfide bond</keyword>
<dbReference type="FunCoup" id="H0X477">
    <property type="interactions" value="33"/>
</dbReference>
<keyword evidence="4" id="KW-0272">Extracellular matrix</keyword>
<sequence length="746" mass="83328">MVCRQRGGSGIPPSWFNAGWSIYWSISLFFTFVTSVNSADVSQSVNPVLPGTIICDENGIIVKFSHGLDTEKWNASVVDPFGVEMLNCTYVLDPETLTLSAPYDDCTMRVHGGHQMTIRFMNSNADLKSEAMTYQFFCPTMQVEDTHGAATSIICKKDSMSFSLPRMFSSLADDNEESSMKMGWSLEVGDGLEAKTLSLSEALNQGFNLLIDNHKMIFHVPFSGTGVTRYVQGNSHLYMVFLKLTFESPGQKVIFSSQGICVSDPATCNATHMTLTIPQFPGKLKSVTLENKNIPVSKLHDNGIDMEATNGLRLHFSKTLLKTKFSENCLLDKFYLASLMLTFYLQLESVSMVISPECLCESPVYIEWHELCTQDGFMDFKVYSHQTKPALNLSTLRVGNSSCRPIFTAQSQELVQFHIPLNGCGTRHKFENDRVIYENEIHALWTDLPPSKISRDSEFRMTVKCSYSRDDMLLNFSVKSLPYPVASVKPGPLTLILQTYPDGSYQQPYENNEYPLVKYLHQPIYMEVKILNRDDPKIKLVLDDCWATSTADPDSLPQWNIVVDGCVYNMDNYQTTFHPVGSTVPHPDHYQRFDVKTFVFVSEAQELFSLVYFHCSALICNQLSADSPLCSVTCPVSSRHRRATGITEEKVTVSLPGPILLLPDGSSFKDVSLPDLGLVKASGNIEEKNGREEGWELILRHVVNPKGHWAAGDVISKVVAAMATLAGVVATLGFISYILKRTMANH</sequence>
<dbReference type="GO" id="GO:0005771">
    <property type="term" value="C:multivesicular body"/>
    <property type="evidence" value="ECO:0007669"/>
    <property type="project" value="Ensembl"/>
</dbReference>
<dbReference type="PRINTS" id="PR00023">
    <property type="entry name" value="ZPELLUCIDA"/>
</dbReference>
<dbReference type="eggNOG" id="ENOG502QPI2">
    <property type="taxonomic scope" value="Eukaryota"/>
</dbReference>
<evidence type="ECO:0000256" key="4">
    <source>
        <dbReference type="ARBA" id="ARBA00022530"/>
    </source>
</evidence>
<evidence type="ECO:0000256" key="6">
    <source>
        <dbReference type="ARBA" id="ARBA00022692"/>
    </source>
</evidence>
<dbReference type="Pfam" id="PF00100">
    <property type="entry name" value="Zona_pellucida"/>
    <property type="match status" value="1"/>
</dbReference>
<dbReference type="GO" id="GO:0007339">
    <property type="term" value="P:binding of sperm to zona pellucida"/>
    <property type="evidence" value="ECO:0007669"/>
    <property type="project" value="Ensembl"/>
</dbReference>
<gene>
    <name evidence="23" type="primary">ZP2</name>
</gene>
<dbReference type="SMART" id="SM00241">
    <property type="entry name" value="ZP"/>
    <property type="match status" value="1"/>
</dbReference>
<feature type="chain" id="PRO_5003544727" description="Zona pellucida sperm-binding protein 2" evidence="21">
    <location>
        <begin position="39"/>
        <end position="746"/>
    </location>
</feature>
<dbReference type="Pfam" id="PF23738">
    <property type="entry name" value="Ig_ZP2_N"/>
    <property type="match status" value="1"/>
</dbReference>
<dbReference type="InterPro" id="IPR001507">
    <property type="entry name" value="ZP_dom"/>
</dbReference>
<evidence type="ECO:0000256" key="11">
    <source>
        <dbReference type="ARBA" id="ARBA00023180"/>
    </source>
</evidence>
<evidence type="ECO:0000256" key="15">
    <source>
        <dbReference type="ARBA" id="ARBA00040237"/>
    </source>
</evidence>
<dbReference type="GeneTree" id="ENSGT00940000160133"/>
<evidence type="ECO:0000259" key="22">
    <source>
        <dbReference type="PROSITE" id="PS51034"/>
    </source>
</evidence>
<dbReference type="STRING" id="30611.ENSOGAP00000009984"/>
<comment type="similarity">
    <text evidence="14">Belongs to the ZP domain family. ZPA subfamily.</text>
</comment>
<dbReference type="PANTHER" id="PTHR23343:SF4">
    <property type="entry name" value="ZONA PELLUCIDA SPERM-BINDING PROTEIN 2"/>
    <property type="match status" value="1"/>
</dbReference>
<dbReference type="InterPro" id="IPR055355">
    <property type="entry name" value="ZP-C"/>
</dbReference>
<evidence type="ECO:0000256" key="7">
    <source>
        <dbReference type="ARBA" id="ARBA00022989"/>
    </source>
</evidence>
<evidence type="ECO:0000256" key="10">
    <source>
        <dbReference type="ARBA" id="ARBA00023170"/>
    </source>
</evidence>
<dbReference type="GO" id="GO:0032190">
    <property type="term" value="F:acrosin binding"/>
    <property type="evidence" value="ECO:0007669"/>
    <property type="project" value="Ensembl"/>
</dbReference>
<feature type="domain" description="ZP" evidence="22">
    <location>
        <begin position="371"/>
        <end position="637"/>
    </location>
</feature>
<evidence type="ECO:0000256" key="13">
    <source>
        <dbReference type="ARBA" id="ARBA00024183"/>
    </source>
</evidence>
<dbReference type="InterPro" id="IPR057636">
    <property type="entry name" value="Ig_ZP2_3rd"/>
</dbReference>
<keyword evidence="2" id="KW-1003">Cell membrane</keyword>
<dbReference type="HOGENOM" id="CLU_024386_0_0_1"/>
<dbReference type="GO" id="GO:0042802">
    <property type="term" value="F:identical protein binding"/>
    <property type="evidence" value="ECO:0007669"/>
    <property type="project" value="Ensembl"/>
</dbReference>
<evidence type="ECO:0000256" key="19">
    <source>
        <dbReference type="ARBA" id="ARBA00046716"/>
    </source>
</evidence>
<keyword evidence="3" id="KW-0964">Secreted</keyword>
<dbReference type="InterPro" id="IPR048290">
    <property type="entry name" value="ZP_chr"/>
</dbReference>
<evidence type="ECO:0000256" key="16">
    <source>
        <dbReference type="ARBA" id="ARBA00042272"/>
    </source>
</evidence>
<dbReference type="InParanoid" id="H0X477"/>
<dbReference type="GO" id="GO:0035805">
    <property type="term" value="C:egg coat"/>
    <property type="evidence" value="ECO:0007669"/>
    <property type="project" value="UniProtKB-SubCell"/>
</dbReference>
<dbReference type="Gene3D" id="2.60.40.4100">
    <property type="entry name" value="Zona pellucida, ZP-C domain"/>
    <property type="match status" value="1"/>
</dbReference>
<dbReference type="EMBL" id="AAQR03077380">
    <property type="status" value="NOT_ANNOTATED_CDS"/>
    <property type="molecule type" value="Genomic_DNA"/>
</dbReference>
<reference evidence="23" key="3">
    <citation type="submission" date="2025-09" db="UniProtKB">
        <authorList>
            <consortium name="Ensembl"/>
        </authorList>
    </citation>
    <scope>IDENTIFICATION</scope>
</reference>
<keyword evidence="24" id="KW-1185">Reference proteome</keyword>
<reference evidence="23" key="2">
    <citation type="submission" date="2025-08" db="UniProtKB">
        <authorList>
            <consortium name="Ensembl"/>
        </authorList>
    </citation>
    <scope>IDENTIFICATION</scope>
</reference>
<name>H0X477_OTOGA</name>
<comment type="subcellular location">
    <subcellularLocation>
        <location evidence="1">Cell membrane</location>
        <topology evidence="1">Single-pass type I membrane protein</topology>
    </subcellularLocation>
    <subcellularLocation>
        <location evidence="13">Zona pellucida</location>
    </subcellularLocation>
</comment>
<evidence type="ECO:0000256" key="8">
    <source>
        <dbReference type="ARBA" id="ARBA00023136"/>
    </source>
</evidence>
<dbReference type="Gene3D" id="2.60.40.3210">
    <property type="entry name" value="Zona pellucida, ZP-N domain"/>
    <property type="match status" value="1"/>
</dbReference>
<dbReference type="Pfam" id="PF23736">
    <property type="entry name" value="Ig_ZP2"/>
    <property type="match status" value="1"/>
</dbReference>
<keyword evidence="8 20" id="KW-0472">Membrane</keyword>
<keyword evidence="6 20" id="KW-0812">Transmembrane</keyword>
<evidence type="ECO:0000256" key="3">
    <source>
        <dbReference type="ARBA" id="ARBA00022525"/>
    </source>
</evidence>
<evidence type="ECO:0000313" key="24">
    <source>
        <dbReference type="Proteomes" id="UP000005225"/>
    </source>
</evidence>
<dbReference type="FunFam" id="2.60.40.3210:FF:000006">
    <property type="entry name" value="Zona pellucida sperm-binding protein 2"/>
    <property type="match status" value="1"/>
</dbReference>
<dbReference type="InterPro" id="IPR017977">
    <property type="entry name" value="ZP_dom_CS"/>
</dbReference>
<dbReference type="InterPro" id="IPR042235">
    <property type="entry name" value="ZP-C_dom"/>
</dbReference>
<accession>H0X477</accession>
<evidence type="ECO:0000256" key="21">
    <source>
        <dbReference type="SAM" id="SignalP"/>
    </source>
</evidence>
<comment type="function">
    <text evidence="18">Component of the zona pellucida, an extracellular matrix surrounding oocytes which mediates sperm binding, induction of the acrosome reaction and prevents post-fertilization polyspermy. The zona pellucida is composed of 3 to 4 glycoproteins, ZP1, ZP2, ZP3, and ZP4. ZP2 may act as a secondary sperm receptor.</text>
</comment>
<dbReference type="OMA" id="RPYGDKE"/>
<dbReference type="Pfam" id="PF23740">
    <property type="entry name" value="Ig_ZP2_3rd"/>
    <property type="match status" value="1"/>
</dbReference>
<protein>
    <recommendedName>
        <fullName evidence="15">Zona pellucida sperm-binding protein 2</fullName>
    </recommendedName>
    <alternativeName>
        <fullName evidence="17">Zona pellucida glycoprotein 2</fullName>
    </alternativeName>
    <alternativeName>
        <fullName evidence="16">Zona pellucida protein A</fullName>
    </alternativeName>
</protein>
<evidence type="ECO:0000256" key="5">
    <source>
        <dbReference type="ARBA" id="ARBA00022685"/>
    </source>
</evidence>
<evidence type="ECO:0000256" key="2">
    <source>
        <dbReference type="ARBA" id="ARBA00022475"/>
    </source>
</evidence>
<dbReference type="PROSITE" id="PS00682">
    <property type="entry name" value="ZP_1"/>
    <property type="match status" value="1"/>
</dbReference>
<reference evidence="24" key="1">
    <citation type="submission" date="2011-03" db="EMBL/GenBank/DDBJ databases">
        <title>Version 3 of the genome sequence of Otolemur garnettii (Bushbaby).</title>
        <authorList>
            <consortium name="The Broad Institute Genome Sequencing Platform"/>
            <person name="Di Palma F."/>
            <person name="Johnson J."/>
            <person name="Lander E.S."/>
            <person name="Lindblad-Toh K."/>
            <person name="Jaffe D.B."/>
            <person name="Gnerre S."/>
            <person name="MacCallum I."/>
            <person name="Przybylski D."/>
            <person name="Ribeiro F.J."/>
            <person name="Burton J.N."/>
            <person name="Walker B.J."/>
            <person name="Sharpe T."/>
            <person name="Hall G."/>
        </authorList>
    </citation>
    <scope>NUCLEOTIDE SEQUENCE [LARGE SCALE GENOMIC DNA]</scope>
</reference>
<dbReference type="Pfam" id="PF23344">
    <property type="entry name" value="ZP-N"/>
    <property type="match status" value="1"/>
</dbReference>
<dbReference type="InterPro" id="IPR057637">
    <property type="entry name" value="Ig_ZP2_1st"/>
</dbReference>
<dbReference type="GO" id="GO:0035804">
    <property type="term" value="F:structural constituent of egg coat"/>
    <property type="evidence" value="ECO:0007669"/>
    <property type="project" value="Ensembl"/>
</dbReference>
<dbReference type="GO" id="GO:0060468">
    <property type="term" value="P:prevention of polyspermy"/>
    <property type="evidence" value="ECO:0007669"/>
    <property type="project" value="Ensembl"/>
</dbReference>
<evidence type="ECO:0000313" key="23">
    <source>
        <dbReference type="Ensembl" id="ENSOGAP00000009984.2"/>
    </source>
</evidence>
<dbReference type="InterPro" id="IPR051148">
    <property type="entry name" value="Zona_Pellucida_Domain_gp"/>
</dbReference>
<dbReference type="GO" id="GO:0005783">
    <property type="term" value="C:endoplasmic reticulum"/>
    <property type="evidence" value="ECO:0007669"/>
    <property type="project" value="Ensembl"/>
</dbReference>
<comment type="subunit">
    <text evidence="19">Can form homopolymers that assemble into long fibers (in vitro). Polymers of ZP2 and ZP3 organized into long filaments cross-linked by ZP1 homodimers. Interacts with ZP3.</text>
</comment>
<keyword evidence="21" id="KW-0732">Signal</keyword>
<dbReference type="InterPro" id="IPR057638">
    <property type="entry name" value="Ig_ZP2_2nd"/>
</dbReference>
<evidence type="ECO:0000256" key="17">
    <source>
        <dbReference type="ARBA" id="ARBA00042572"/>
    </source>
</evidence>
<dbReference type="InterPro" id="IPR055356">
    <property type="entry name" value="ZP-N"/>
</dbReference>
<keyword evidence="12" id="KW-0278">Fertilization</keyword>
<evidence type="ECO:0000256" key="12">
    <source>
        <dbReference type="ARBA" id="ARBA00023279"/>
    </source>
</evidence>
<organism evidence="23 24">
    <name type="scientific">Otolemur garnettii</name>
    <name type="common">Small-eared galago</name>
    <name type="synonym">Garnett's greater bushbaby</name>
    <dbReference type="NCBI Taxonomy" id="30611"/>
    <lineage>
        <taxon>Eukaryota</taxon>
        <taxon>Metazoa</taxon>
        <taxon>Chordata</taxon>
        <taxon>Craniata</taxon>
        <taxon>Vertebrata</taxon>
        <taxon>Euteleostomi</taxon>
        <taxon>Mammalia</taxon>
        <taxon>Eutheria</taxon>
        <taxon>Euarchontoglires</taxon>
        <taxon>Primates</taxon>
        <taxon>Strepsirrhini</taxon>
        <taxon>Lorisiformes</taxon>
        <taxon>Galagidae</taxon>
        <taxon>Otolemur</taxon>
    </lineage>
</organism>